<dbReference type="AlphaFoldDB" id="A0AB37HW04"/>
<dbReference type="RefSeq" id="WP_041696022.1">
    <property type="nucleotide sequence ID" value="NZ_CAUVFX010000021.1"/>
</dbReference>
<sequence length="121" mass="13327">MTTEIPHALVILAGEKKDATTDRRSSYSVEQEIFGITITKLSKSFIYQVQGGSVVATKSCVASCVNFNIAVALSEDTSRWTQGFHGICETAWCGNILFRGFGVRFDKIQHLEGDTRGVYSK</sequence>
<evidence type="ECO:0000313" key="1">
    <source>
        <dbReference type="EMBL" id="QUC11083.1"/>
    </source>
</evidence>
<name>A0AB37HW04_9ACTN</name>
<proteinExistence type="predicted"/>
<organism evidence="1 2">
    <name type="scientific">Arachnia propionica</name>
    <dbReference type="NCBI Taxonomy" id="1750"/>
    <lineage>
        <taxon>Bacteria</taxon>
        <taxon>Bacillati</taxon>
        <taxon>Actinomycetota</taxon>
        <taxon>Actinomycetes</taxon>
        <taxon>Propionibacteriales</taxon>
        <taxon>Propionibacteriaceae</taxon>
        <taxon>Arachnia</taxon>
    </lineage>
</organism>
<reference evidence="1" key="1">
    <citation type="submission" date="2021-03" db="EMBL/GenBank/DDBJ databases">
        <title>Human Oral Microbial Genomes.</title>
        <authorList>
            <person name="Johnston C.D."/>
            <person name="Chen T."/>
            <person name="Dewhirst F.E."/>
        </authorList>
    </citation>
    <scope>NUCLEOTIDE SEQUENCE</scope>
    <source>
        <strain evidence="1">F0714</strain>
    </source>
</reference>
<evidence type="ECO:0000313" key="2">
    <source>
        <dbReference type="Proteomes" id="UP000677180"/>
    </source>
</evidence>
<dbReference type="EMBL" id="CP072385">
    <property type="protein sequence ID" value="QUC11083.1"/>
    <property type="molecule type" value="Genomic_DNA"/>
</dbReference>
<gene>
    <name evidence="1" type="ORF">J5A53_15250</name>
</gene>
<protein>
    <submittedName>
        <fullName evidence="1">Uncharacterized protein</fullName>
    </submittedName>
</protein>
<accession>A0AB37HW04</accession>
<dbReference type="Proteomes" id="UP000677180">
    <property type="component" value="Chromosome"/>
</dbReference>